<protein>
    <submittedName>
        <fullName evidence="1">Uncharacterized protein</fullName>
    </submittedName>
</protein>
<dbReference type="OMA" id="YVEYIEY"/>
<name>A0A482T1Z8_9EURY</name>
<dbReference type="Proteomes" id="UP000294028">
    <property type="component" value="Unassembled WGS sequence"/>
</dbReference>
<gene>
    <name evidence="1" type="ORF">ELS19_16550</name>
</gene>
<proteinExistence type="predicted"/>
<sequence length="121" mass="14222">MGRHAVEDYVEYIEYVPAEIREKVHPDVDPLTGEKTSFRLNNHVLFAELYLLNERFGSPPTRVEMTRSGAFHVGVYEDRFEEYTVCVEIAGLEPNYHSPEERIRHSQCDIDTFYLQPKTER</sequence>
<dbReference type="AlphaFoldDB" id="A0A482T1Z8"/>
<organism evidence="1 2">
    <name type="scientific">Halogeometricum borinquense</name>
    <dbReference type="NCBI Taxonomy" id="60847"/>
    <lineage>
        <taxon>Archaea</taxon>
        <taxon>Methanobacteriati</taxon>
        <taxon>Methanobacteriota</taxon>
        <taxon>Stenosarchaea group</taxon>
        <taxon>Halobacteria</taxon>
        <taxon>Halobacteriales</taxon>
        <taxon>Haloferacaceae</taxon>
        <taxon>Halogeometricum</taxon>
    </lineage>
</organism>
<evidence type="ECO:0000313" key="2">
    <source>
        <dbReference type="Proteomes" id="UP000294028"/>
    </source>
</evidence>
<dbReference type="Pfam" id="PF18780">
    <property type="entry name" value="HNH_repeat"/>
    <property type="match status" value="1"/>
</dbReference>
<dbReference type="InterPro" id="IPR041025">
    <property type="entry name" value="HNH_repeat"/>
</dbReference>
<comment type="caution">
    <text evidence="1">The sequence shown here is derived from an EMBL/GenBank/DDBJ whole genome shotgun (WGS) entry which is preliminary data.</text>
</comment>
<reference evidence="1 2" key="1">
    <citation type="submission" date="2018-12" db="EMBL/GenBank/DDBJ databases">
        <title>Genome analysis provides insights into bioremediation potentialities of Halogeometricum borinquense strain N11.</title>
        <authorList>
            <person name="Najjari A."/>
            <person name="Youssef N."/>
            <person name="Fhoula I."/>
            <person name="Ben Dhia O."/>
            <person name="Mahjoubi M."/>
            <person name="Ouzari H.I."/>
            <person name="Cherif A."/>
        </authorList>
    </citation>
    <scope>NUCLEOTIDE SEQUENCE [LARGE SCALE GENOMIC DNA]</scope>
    <source>
        <strain evidence="1 2">N11</strain>
    </source>
</reference>
<dbReference type="EMBL" id="RZHH01000003">
    <property type="protein sequence ID" value="RYJ08710.1"/>
    <property type="molecule type" value="Genomic_DNA"/>
</dbReference>
<accession>A0A482T1Z8</accession>
<evidence type="ECO:0000313" key="1">
    <source>
        <dbReference type="EMBL" id="RYJ08710.1"/>
    </source>
</evidence>